<comment type="caution">
    <text evidence="3">The sequence shown here is derived from an EMBL/GenBank/DDBJ whole genome shotgun (WGS) entry which is preliminary data.</text>
</comment>
<sequence length="176" mass="20058">MGRTIRISGFPCHIVAQDAKSFLEIDIGLGVGVVVALKIRREKNSGRIRRTYAVVQFTAAKIAERVSFLADKNQLRYGIIYRLKVWNAERDIVPKPKVMVLNPDLVTLHFGCQVSSDKFSVLWKGVDVAANFGSGLRKLEFLLSQGCMDYKLEFPYSSIWQIQLRHSPRENKKFLL</sequence>
<gene>
    <name evidence="3" type="ORF">GIB67_006155</name>
</gene>
<name>A0A7J7LPV2_9MAGN</name>
<evidence type="ECO:0000259" key="1">
    <source>
        <dbReference type="Pfam" id="PF24823"/>
    </source>
</evidence>
<dbReference type="OrthoDB" id="1602082at2759"/>
<evidence type="ECO:0000259" key="2">
    <source>
        <dbReference type="Pfam" id="PF26250"/>
    </source>
</evidence>
<keyword evidence="4" id="KW-1185">Reference proteome</keyword>
<feature type="domain" description="RDR1/2-like RRM" evidence="2">
    <location>
        <begin position="4"/>
        <end position="90"/>
    </location>
</feature>
<protein>
    <recommendedName>
        <fullName evidence="5">RNA-directed RNA polymerase</fullName>
    </recommendedName>
</protein>
<evidence type="ECO:0008006" key="5">
    <source>
        <dbReference type="Google" id="ProtNLM"/>
    </source>
</evidence>
<proteinExistence type="predicted"/>
<dbReference type="Pfam" id="PF24823">
    <property type="entry name" value="PH_RDR2"/>
    <property type="match status" value="1"/>
</dbReference>
<evidence type="ECO:0000313" key="3">
    <source>
        <dbReference type="EMBL" id="KAF6144663.1"/>
    </source>
</evidence>
<dbReference type="AlphaFoldDB" id="A0A7J7LPV2"/>
<feature type="non-terminal residue" evidence="3">
    <location>
        <position position="176"/>
    </location>
</feature>
<dbReference type="Pfam" id="PF26250">
    <property type="entry name" value="RRM_RdRP1_2"/>
    <property type="match status" value="1"/>
</dbReference>
<dbReference type="InterPro" id="IPR058763">
    <property type="entry name" value="RRM_RDR1/2-like"/>
</dbReference>
<dbReference type="Proteomes" id="UP000541444">
    <property type="component" value="Unassembled WGS sequence"/>
</dbReference>
<dbReference type="InterPro" id="IPR057590">
    <property type="entry name" value="PH_RDR1/2-like"/>
</dbReference>
<organism evidence="3 4">
    <name type="scientific">Kingdonia uniflora</name>
    <dbReference type="NCBI Taxonomy" id="39325"/>
    <lineage>
        <taxon>Eukaryota</taxon>
        <taxon>Viridiplantae</taxon>
        <taxon>Streptophyta</taxon>
        <taxon>Embryophyta</taxon>
        <taxon>Tracheophyta</taxon>
        <taxon>Spermatophyta</taxon>
        <taxon>Magnoliopsida</taxon>
        <taxon>Ranunculales</taxon>
        <taxon>Circaeasteraceae</taxon>
        <taxon>Kingdonia</taxon>
    </lineage>
</organism>
<evidence type="ECO:0000313" key="4">
    <source>
        <dbReference type="Proteomes" id="UP000541444"/>
    </source>
</evidence>
<feature type="domain" description="RDR1/2-like PH-like" evidence="1">
    <location>
        <begin position="108"/>
        <end position="174"/>
    </location>
</feature>
<reference evidence="3 4" key="1">
    <citation type="journal article" date="2020" name="IScience">
        <title>Genome Sequencing of the Endangered Kingdonia uniflora (Circaeasteraceae, Ranunculales) Reveals Potential Mechanisms of Evolutionary Specialization.</title>
        <authorList>
            <person name="Sun Y."/>
            <person name="Deng T."/>
            <person name="Zhang A."/>
            <person name="Moore M.J."/>
            <person name="Landis J.B."/>
            <person name="Lin N."/>
            <person name="Zhang H."/>
            <person name="Zhang X."/>
            <person name="Huang J."/>
            <person name="Zhang X."/>
            <person name="Sun H."/>
            <person name="Wang H."/>
        </authorList>
    </citation>
    <scope>NUCLEOTIDE SEQUENCE [LARGE SCALE GENOMIC DNA]</scope>
    <source>
        <strain evidence="3">TB1705</strain>
        <tissue evidence="3">Leaf</tissue>
    </source>
</reference>
<accession>A0A7J7LPV2</accession>
<dbReference type="EMBL" id="JACGCM010002114">
    <property type="protein sequence ID" value="KAF6144663.1"/>
    <property type="molecule type" value="Genomic_DNA"/>
</dbReference>